<dbReference type="AlphaFoldDB" id="A0A1U8Q2Y7"/>
<evidence type="ECO:0000313" key="4">
    <source>
        <dbReference type="Proteomes" id="UP000189703"/>
    </source>
</evidence>
<dbReference type="KEGG" id="nnu:109114647"/>
<dbReference type="FunFam" id="3.30.70.270:FF:000020">
    <property type="entry name" value="Transposon Tf2-6 polyprotein-like Protein"/>
    <property type="match status" value="1"/>
</dbReference>
<reference evidence="5" key="1">
    <citation type="submission" date="2025-08" db="UniProtKB">
        <authorList>
            <consortium name="RefSeq"/>
        </authorList>
    </citation>
    <scope>IDENTIFICATION</scope>
</reference>
<dbReference type="Gene3D" id="3.30.70.270">
    <property type="match status" value="2"/>
</dbReference>
<feature type="domain" description="Reverse transcriptase/retrotransposon-derived protein RNase H-like" evidence="3">
    <location>
        <begin position="192"/>
        <end position="235"/>
    </location>
</feature>
<evidence type="ECO:0000259" key="2">
    <source>
        <dbReference type="Pfam" id="PF00078"/>
    </source>
</evidence>
<organism evidence="4 5">
    <name type="scientific">Nelumbo nucifera</name>
    <name type="common">Sacred lotus</name>
    <dbReference type="NCBI Taxonomy" id="4432"/>
    <lineage>
        <taxon>Eukaryota</taxon>
        <taxon>Viridiplantae</taxon>
        <taxon>Streptophyta</taxon>
        <taxon>Embryophyta</taxon>
        <taxon>Tracheophyta</taxon>
        <taxon>Spermatophyta</taxon>
        <taxon>Magnoliopsida</taxon>
        <taxon>Proteales</taxon>
        <taxon>Nelumbonaceae</taxon>
        <taxon>Nelumbo</taxon>
    </lineage>
</organism>
<dbReference type="Proteomes" id="UP000189703">
    <property type="component" value="Unplaced"/>
</dbReference>
<keyword evidence="4" id="KW-1185">Reference proteome</keyword>
<dbReference type="InterPro" id="IPR050951">
    <property type="entry name" value="Retrovirus_Pol_polyprotein"/>
</dbReference>
<dbReference type="OMA" id="KTTHANN"/>
<dbReference type="SUPFAM" id="SSF56672">
    <property type="entry name" value="DNA/RNA polymerases"/>
    <property type="match status" value="1"/>
</dbReference>
<name>A0A1U8Q2Y7_NELNU</name>
<dbReference type="GO" id="GO:0003824">
    <property type="term" value="F:catalytic activity"/>
    <property type="evidence" value="ECO:0007669"/>
    <property type="project" value="UniProtKB-KW"/>
</dbReference>
<dbReference type="InterPro" id="IPR043128">
    <property type="entry name" value="Rev_trsase/Diguanyl_cyclase"/>
</dbReference>
<gene>
    <name evidence="5" type="primary">LOC109114647</name>
</gene>
<dbReference type="InParanoid" id="A0A1U8Q2Y7"/>
<keyword evidence="1" id="KW-0511">Multifunctional enzyme</keyword>
<dbReference type="Pfam" id="PF00078">
    <property type="entry name" value="RVT_1"/>
    <property type="match status" value="1"/>
</dbReference>
<dbReference type="InterPro" id="IPR041577">
    <property type="entry name" value="RT_RNaseH_2"/>
</dbReference>
<evidence type="ECO:0000313" key="5">
    <source>
        <dbReference type="RefSeq" id="XP_019053168.1"/>
    </source>
</evidence>
<dbReference type="STRING" id="4432.A0A1U8Q2Y7"/>
<dbReference type="GeneID" id="109114647"/>
<dbReference type="Pfam" id="PF17919">
    <property type="entry name" value="RT_RNaseH_2"/>
    <property type="match status" value="1"/>
</dbReference>
<dbReference type="PANTHER" id="PTHR37984">
    <property type="entry name" value="PROTEIN CBG26694"/>
    <property type="match status" value="1"/>
</dbReference>
<dbReference type="InterPro" id="IPR043502">
    <property type="entry name" value="DNA/RNA_pol_sf"/>
</dbReference>
<accession>A0A1U8Q2Y7</accession>
<evidence type="ECO:0000259" key="3">
    <source>
        <dbReference type="Pfam" id="PF17919"/>
    </source>
</evidence>
<dbReference type="RefSeq" id="XP_019053168.1">
    <property type="nucleotide sequence ID" value="XM_019197623.1"/>
</dbReference>
<sequence>MTGERAPTLVSLKGKMTLCSSQETIPKSKFREDSSLFSMTEFTSALKETGVAYALIDKGLEMKGVDVLEECVVVYFDDILIYNTDMNSHLLHLRDVLKTLRRDQLYATTKKCIIATDRVLFLGYTISREGVSVDPKKVRAIIEWPIPKTLVEAQSFHGVANFYQRFISNFSIVMAPYTNCMKTNTNFLFIIEAERAFIEIKVRLIAAPVLALPNFKQPFEVDCDASKVGVNVVLS</sequence>
<proteinExistence type="predicted"/>
<protein>
    <submittedName>
        <fullName evidence="5">Uncharacterized protein LOC109114647</fullName>
    </submittedName>
</protein>
<dbReference type="PANTHER" id="PTHR37984:SF5">
    <property type="entry name" value="PROTEIN NYNRIN-LIKE"/>
    <property type="match status" value="1"/>
</dbReference>
<evidence type="ECO:0000256" key="1">
    <source>
        <dbReference type="ARBA" id="ARBA00023268"/>
    </source>
</evidence>
<dbReference type="InterPro" id="IPR000477">
    <property type="entry name" value="RT_dom"/>
</dbReference>
<feature type="domain" description="Reverse transcriptase" evidence="2">
    <location>
        <begin position="69"/>
        <end position="126"/>
    </location>
</feature>
<dbReference type="OrthoDB" id="415724at2759"/>